<dbReference type="GO" id="GO:0016491">
    <property type="term" value="F:oxidoreductase activity"/>
    <property type="evidence" value="ECO:0007669"/>
    <property type="project" value="UniProtKB-KW"/>
</dbReference>
<keyword evidence="2" id="KW-0472">Membrane</keyword>
<organism evidence="3 4">
    <name type="scientific">Hesseltinella vesiculosa</name>
    <dbReference type="NCBI Taxonomy" id="101127"/>
    <lineage>
        <taxon>Eukaryota</taxon>
        <taxon>Fungi</taxon>
        <taxon>Fungi incertae sedis</taxon>
        <taxon>Mucoromycota</taxon>
        <taxon>Mucoromycotina</taxon>
        <taxon>Mucoromycetes</taxon>
        <taxon>Mucorales</taxon>
        <taxon>Cunninghamellaceae</taxon>
        <taxon>Hesseltinella</taxon>
    </lineage>
</organism>
<protein>
    <recommendedName>
        <fullName evidence="5">Oxidoreductase AflY</fullName>
    </recommendedName>
</protein>
<proteinExistence type="predicted"/>
<keyword evidence="4" id="KW-1185">Reference proteome</keyword>
<dbReference type="PANTHER" id="PTHR35870:SF1">
    <property type="entry name" value="PROTEIN, PUTATIVE (AFU_ORTHOLOGUE AFUA_5G03330)-RELATED"/>
    <property type="match status" value="1"/>
</dbReference>
<dbReference type="EMBL" id="MCGT01000001">
    <property type="protein sequence ID" value="ORX63099.1"/>
    <property type="molecule type" value="Genomic_DNA"/>
</dbReference>
<keyword evidence="2" id="KW-1133">Transmembrane helix</keyword>
<keyword evidence="2" id="KW-0812">Transmembrane</keyword>
<evidence type="ECO:0000256" key="1">
    <source>
        <dbReference type="ARBA" id="ARBA00023002"/>
    </source>
</evidence>
<keyword evidence="1" id="KW-0560">Oxidoreductase</keyword>
<feature type="transmembrane region" description="Helical" evidence="2">
    <location>
        <begin position="288"/>
        <end position="307"/>
    </location>
</feature>
<comment type="caution">
    <text evidence="3">The sequence shown here is derived from an EMBL/GenBank/DDBJ whole genome shotgun (WGS) entry which is preliminary data.</text>
</comment>
<evidence type="ECO:0000313" key="3">
    <source>
        <dbReference type="EMBL" id="ORX63099.1"/>
    </source>
</evidence>
<reference evidence="3 4" key="1">
    <citation type="submission" date="2016-07" db="EMBL/GenBank/DDBJ databases">
        <title>Pervasive Adenine N6-methylation of Active Genes in Fungi.</title>
        <authorList>
            <consortium name="DOE Joint Genome Institute"/>
            <person name="Mondo S.J."/>
            <person name="Dannebaum R.O."/>
            <person name="Kuo R.C."/>
            <person name="Labutti K."/>
            <person name="Haridas S."/>
            <person name="Kuo A."/>
            <person name="Salamov A."/>
            <person name="Ahrendt S.R."/>
            <person name="Lipzen A."/>
            <person name="Sullivan W."/>
            <person name="Andreopoulos W.B."/>
            <person name="Clum A."/>
            <person name="Lindquist E."/>
            <person name="Daum C."/>
            <person name="Ramamoorthy G.K."/>
            <person name="Gryganskyi A."/>
            <person name="Culley D."/>
            <person name="Magnuson J.K."/>
            <person name="James T.Y."/>
            <person name="O'Malley M.A."/>
            <person name="Stajich J.E."/>
            <person name="Spatafora J.W."/>
            <person name="Visel A."/>
            <person name="Grigoriev I.V."/>
        </authorList>
    </citation>
    <scope>NUCLEOTIDE SEQUENCE [LARGE SCALE GENOMIC DNA]</scope>
    <source>
        <strain evidence="3 4">NRRL 3301</strain>
    </source>
</reference>
<accession>A0A1X2GYC7</accession>
<dbReference type="Proteomes" id="UP000242146">
    <property type="component" value="Unassembled WGS sequence"/>
</dbReference>
<dbReference type="InterPro" id="IPR025337">
    <property type="entry name" value="Questin_oxidase-like"/>
</dbReference>
<evidence type="ECO:0000256" key="2">
    <source>
        <dbReference type="SAM" id="Phobius"/>
    </source>
</evidence>
<dbReference type="AlphaFoldDB" id="A0A1X2GYC7"/>
<evidence type="ECO:0008006" key="5">
    <source>
        <dbReference type="Google" id="ProtNLM"/>
    </source>
</evidence>
<gene>
    <name evidence="3" type="ORF">DM01DRAFT_1331180</name>
</gene>
<dbReference type="PANTHER" id="PTHR35870">
    <property type="entry name" value="PROTEIN, PUTATIVE (AFU_ORTHOLOGUE AFUA_5G03330)-RELATED"/>
    <property type="match status" value="1"/>
</dbReference>
<dbReference type="Pfam" id="PF14027">
    <property type="entry name" value="Questin_oxidase"/>
    <property type="match status" value="1"/>
</dbReference>
<dbReference type="STRING" id="101127.A0A1X2GYC7"/>
<name>A0A1X2GYC7_9FUNG</name>
<dbReference type="OrthoDB" id="2283047at2759"/>
<sequence length="444" mass="51187">MTKQPAFQLPGITPASTAKLHELLEKNHKWEILFDGYRHNHGAHVLLTCYSLGASPEELEAQYEDQLEIQRELSPTRYDNAADKLKDRKVFEAHLGDPRFYHDYLVFFEQEIKQHGFNETLTHYYGDPCIMIQAHMGVLHGVIHLGYAIDFENDMILAEALALCSVQPRDFDFSKPRFTNWVFDAEKKAAGQSQTDALSFSDILKDVRSRKEALGLRTDEPFDNTSLVSPDNYANPEMSAKLEQTFAKWALEPTHESIQEKLKELATETTLLYACTNLKESDPVTFDFILIHMVTSLYFLPLILKFFSLEKQVTMVKMYMRYLVIIYIIAGAPEVHGEWLQQTDENDDEPSSAAWANLLQQAVAYPDLHLVKIVRTLAHWDSVYGKEDQYHYFYKAAKRTLNASKNGFPWVFGIGYKVPKLYDIPAKDDGTFDMMMARFIHRKD</sequence>
<evidence type="ECO:0000313" key="4">
    <source>
        <dbReference type="Proteomes" id="UP000242146"/>
    </source>
</evidence>